<evidence type="ECO:0000313" key="1">
    <source>
        <dbReference type="EMBL" id="KAI9507029.1"/>
    </source>
</evidence>
<keyword evidence="2" id="KW-1185">Reference proteome</keyword>
<reference evidence="1" key="1">
    <citation type="submission" date="2021-03" db="EMBL/GenBank/DDBJ databases">
        <title>Evolutionary priming and transition to the ectomycorrhizal habit in an iconic lineage of mushroom-forming fungi: is preadaptation a requirement?</title>
        <authorList>
            <consortium name="DOE Joint Genome Institute"/>
            <person name="Looney B.P."/>
            <person name="Miyauchi S."/>
            <person name="Morin E."/>
            <person name="Drula E."/>
            <person name="Courty P.E."/>
            <person name="Chicoki N."/>
            <person name="Fauchery L."/>
            <person name="Kohler A."/>
            <person name="Kuo A."/>
            <person name="LaButti K."/>
            <person name="Pangilinan J."/>
            <person name="Lipzen A."/>
            <person name="Riley R."/>
            <person name="Andreopoulos W."/>
            <person name="He G."/>
            <person name="Johnson J."/>
            <person name="Barry K.W."/>
            <person name="Grigoriev I.V."/>
            <person name="Nagy L."/>
            <person name="Hibbett D."/>
            <person name="Henrissat B."/>
            <person name="Matheny P.B."/>
            <person name="Labbe J."/>
            <person name="Martin A.F."/>
        </authorList>
    </citation>
    <scope>NUCLEOTIDE SEQUENCE</scope>
    <source>
        <strain evidence="1">BPL698</strain>
    </source>
</reference>
<proteinExistence type="predicted"/>
<dbReference type="EMBL" id="JAGFNK010000144">
    <property type="protein sequence ID" value="KAI9507029.1"/>
    <property type="molecule type" value="Genomic_DNA"/>
</dbReference>
<sequence>MDGRNNQFSPENTQNNRSTNALSTAELNHILQHGVTPEQFAENARQLEAYSRMNAAALQVYLQRQSQQAEQRRQDELRLVQMAQQLASGSQQQLQRQLPPPAPPLLHGHRSSFPQLAAASRTAPVPTHNHGQPFNEANVNNTAFRHWSHIGHSHVPSVPYQQYQPSTSVNEPTSVNQNGYPSLQKNRISYPTGGAGGSTTSTAQTAPPKVVPSFVQKTPLYPQYSGIASTGIQANTGLGGPSGANANYIVHQPYESLNELYNSWVKAHGEVRAAALAREHMQLMQQQRQSHSTVPITMQSTFAHPTTLISTPNLQNQRQFHIPAQVVAVPAASVPLPQTQAQERHSFVPVVSIAGQQAVSQPHPAASFDHAPVLRPSTDNSSIETTNVQRELNNTNVHDGADVQTHNPVINAGNRAVSSGSFASTVSVIPGSQPSSTQSILLGSEDKGTALYTLRGLAASIKRSLNAEKLAASVEPSASTDSPGQKRKRSSSAEVIDTRQDAQFNRSKPPSGETYEQELPPKEEPQPPHLVTEPEDSQSTLPLPEASIPQQETHTRNEFAIPVSHDNSTRNFVPFSTLAGAVSMDNVTVSIPTSHHAATSEDRGVLEDQTQETVLHNHINIPLVPVSQSSFDHLSFSHRTSSPPLTATITLLREEDEVDAKARATPPHPSVFLHEEEVDTQLHVIPSTSDDGLEMGVASGQDQVPTPFDTAPSSRDTTYSEAREKNSSIQEVDASVRHSVLLDSSIGDIDSKLMGNLEADCPTGETRSPERAPAELPRILTEASPIRIWSSESAEASGPSSLPKLSRKSSRKQDFYIAVPPPSEWVLRAKHREAERKALASEKSGQRSTKEYTEFELANRLCPRKCQWNGCQAVLNSMFTLKQHVRRHQSEVKPVGITLTVSCQWKQCRMVCQQSSLLLHLNRHIEKEITCIYDDCDERFSRIKDLAEHEKSEHADDKPPPSAVPRPPDLKSPVTLPQIVPPYMTATRPASKPSITAERHARLGPWTLGMIVGYPATGLDNDGFNTTLRARRPTRLSDKVLSAVATPTTPGIGGSGEMASNTEFLGRSADYDLLEEPSVAPSHIFGDLDSVDVTRGFYDGSNIRGGSPWSAVDDEGSEDGVVQTVLQTDVDSLAVESLL</sequence>
<comment type="caution">
    <text evidence="1">The sequence shown here is derived from an EMBL/GenBank/DDBJ whole genome shotgun (WGS) entry which is preliminary data.</text>
</comment>
<dbReference type="Proteomes" id="UP001207468">
    <property type="component" value="Unassembled WGS sequence"/>
</dbReference>
<name>A0ACC0U7I0_9AGAM</name>
<gene>
    <name evidence="1" type="ORF">F5148DRAFT_1208971</name>
</gene>
<accession>A0ACC0U7I0</accession>
<protein>
    <submittedName>
        <fullName evidence="1">Uncharacterized protein</fullName>
    </submittedName>
</protein>
<evidence type="ECO:0000313" key="2">
    <source>
        <dbReference type="Proteomes" id="UP001207468"/>
    </source>
</evidence>
<organism evidence="1 2">
    <name type="scientific">Russula earlei</name>
    <dbReference type="NCBI Taxonomy" id="71964"/>
    <lineage>
        <taxon>Eukaryota</taxon>
        <taxon>Fungi</taxon>
        <taxon>Dikarya</taxon>
        <taxon>Basidiomycota</taxon>
        <taxon>Agaricomycotina</taxon>
        <taxon>Agaricomycetes</taxon>
        <taxon>Russulales</taxon>
        <taxon>Russulaceae</taxon>
        <taxon>Russula</taxon>
    </lineage>
</organism>